<organism evidence="2 3">
    <name type="scientific">Hymenobacter antarcticus</name>
    <dbReference type="NCBI Taxonomy" id="486270"/>
    <lineage>
        <taxon>Bacteria</taxon>
        <taxon>Pseudomonadati</taxon>
        <taxon>Bacteroidota</taxon>
        <taxon>Cytophagia</taxon>
        <taxon>Cytophagales</taxon>
        <taxon>Hymenobacteraceae</taxon>
        <taxon>Hymenobacter</taxon>
    </lineage>
</organism>
<evidence type="ECO:0000256" key="1">
    <source>
        <dbReference type="SAM" id="MobiDB-lite"/>
    </source>
</evidence>
<gene>
    <name evidence="2" type="ORF">GCM10022407_15980</name>
</gene>
<feature type="compositionally biased region" description="Basic residues" evidence="1">
    <location>
        <begin position="181"/>
        <end position="193"/>
    </location>
</feature>
<proteinExistence type="predicted"/>
<name>A0ABP7PTB3_9BACT</name>
<reference evidence="3" key="1">
    <citation type="journal article" date="2019" name="Int. J. Syst. Evol. Microbiol.">
        <title>The Global Catalogue of Microorganisms (GCM) 10K type strain sequencing project: providing services to taxonomists for standard genome sequencing and annotation.</title>
        <authorList>
            <consortium name="The Broad Institute Genomics Platform"/>
            <consortium name="The Broad Institute Genome Sequencing Center for Infectious Disease"/>
            <person name="Wu L."/>
            <person name="Ma J."/>
        </authorList>
    </citation>
    <scope>NUCLEOTIDE SEQUENCE [LARGE SCALE GENOMIC DNA]</scope>
    <source>
        <strain evidence="3">JCM 17217</strain>
    </source>
</reference>
<accession>A0ABP7PTB3</accession>
<keyword evidence="3" id="KW-1185">Reference proteome</keyword>
<feature type="region of interest" description="Disordered" evidence="1">
    <location>
        <begin position="173"/>
        <end position="193"/>
    </location>
</feature>
<comment type="caution">
    <text evidence="2">The sequence shown here is derived from an EMBL/GenBank/DDBJ whole genome shotgun (WGS) entry which is preliminary data.</text>
</comment>
<dbReference type="EMBL" id="BAABDI010000008">
    <property type="protein sequence ID" value="GAA3970911.1"/>
    <property type="molecule type" value="Genomic_DNA"/>
</dbReference>
<evidence type="ECO:0008006" key="4">
    <source>
        <dbReference type="Google" id="ProtNLM"/>
    </source>
</evidence>
<protein>
    <recommendedName>
        <fullName evidence="4">DUF4369 domain-containing protein</fullName>
    </recommendedName>
</protein>
<dbReference type="Proteomes" id="UP001501556">
    <property type="component" value="Unassembled WGS sequence"/>
</dbReference>
<evidence type="ECO:0000313" key="2">
    <source>
        <dbReference type="EMBL" id="GAA3970911.1"/>
    </source>
</evidence>
<evidence type="ECO:0000313" key="3">
    <source>
        <dbReference type="Proteomes" id="UP001501556"/>
    </source>
</evidence>
<sequence>MLLVATRHYFQDWFIWQFPLMHSSLLMRSFLVFGFLLSISLPQVAAAQTTPTFYTTYQYTAYTVFDTTSPDSTVVRGVGGSLLLRADGTYEKHLSIVAPSGPYYFNQAGTFTLTGDSIRFAFTDLKGSDVQRGTFRFDPASQRLTLTILGYPTGNKGVYELVAADTVVPAPTAPATAPKAFRQKQKSKRRQPH</sequence>